<reference evidence="3 4" key="1">
    <citation type="submission" date="2016-10" db="EMBL/GenBank/DDBJ databases">
        <authorList>
            <person name="de Groot N.N."/>
        </authorList>
    </citation>
    <scope>NUCLEOTIDE SEQUENCE [LARGE SCALE GENOMIC DNA]</scope>
    <source>
        <strain evidence="3 4">DSM 6793</strain>
    </source>
</reference>
<feature type="chain" id="PRO_5011617911" evidence="1">
    <location>
        <begin position="25"/>
        <end position="334"/>
    </location>
</feature>
<evidence type="ECO:0000259" key="2">
    <source>
        <dbReference type="PROSITE" id="PS50853"/>
    </source>
</evidence>
<name>A0A1I1LQW4_9BACT</name>
<dbReference type="InterPro" id="IPR026444">
    <property type="entry name" value="Secre_tail"/>
</dbReference>
<protein>
    <submittedName>
        <fullName evidence="3">Por secretion system C-terminal sorting domain-containing protein</fullName>
    </submittedName>
</protein>
<dbReference type="Gene3D" id="2.60.40.10">
    <property type="entry name" value="Immunoglobulins"/>
    <property type="match status" value="1"/>
</dbReference>
<dbReference type="AlphaFoldDB" id="A0A1I1LQW4"/>
<gene>
    <name evidence="3" type="ORF">SAMN05421780_10989</name>
</gene>
<dbReference type="InterPro" id="IPR013783">
    <property type="entry name" value="Ig-like_fold"/>
</dbReference>
<dbReference type="NCBIfam" id="TIGR04183">
    <property type="entry name" value="Por_Secre_tail"/>
    <property type="match status" value="1"/>
</dbReference>
<dbReference type="Proteomes" id="UP000199514">
    <property type="component" value="Unassembled WGS sequence"/>
</dbReference>
<dbReference type="EMBL" id="FOLE01000009">
    <property type="protein sequence ID" value="SFC75409.1"/>
    <property type="molecule type" value="Genomic_DNA"/>
</dbReference>
<evidence type="ECO:0000313" key="3">
    <source>
        <dbReference type="EMBL" id="SFC75409.1"/>
    </source>
</evidence>
<keyword evidence="1" id="KW-0732">Signal</keyword>
<evidence type="ECO:0000313" key="4">
    <source>
        <dbReference type="Proteomes" id="UP000199514"/>
    </source>
</evidence>
<dbReference type="Pfam" id="PF18962">
    <property type="entry name" value="Por_Secre_tail"/>
    <property type="match status" value="1"/>
</dbReference>
<proteinExistence type="predicted"/>
<dbReference type="RefSeq" id="WP_091514586.1">
    <property type="nucleotide sequence ID" value="NZ_FOLE01000009.1"/>
</dbReference>
<organism evidence="3 4">
    <name type="scientific">Flexibacter flexilis DSM 6793</name>
    <dbReference type="NCBI Taxonomy" id="927664"/>
    <lineage>
        <taxon>Bacteria</taxon>
        <taxon>Pseudomonadati</taxon>
        <taxon>Bacteroidota</taxon>
        <taxon>Cytophagia</taxon>
        <taxon>Cytophagales</taxon>
        <taxon>Flexibacteraceae</taxon>
        <taxon>Flexibacter</taxon>
    </lineage>
</organism>
<feature type="signal peptide" evidence="1">
    <location>
        <begin position="1"/>
        <end position="24"/>
    </location>
</feature>
<dbReference type="OrthoDB" id="1288696at2"/>
<dbReference type="PROSITE" id="PS50853">
    <property type="entry name" value="FN3"/>
    <property type="match status" value="1"/>
</dbReference>
<dbReference type="InterPro" id="IPR003961">
    <property type="entry name" value="FN3_dom"/>
</dbReference>
<keyword evidence="4" id="KW-1185">Reference proteome</keyword>
<dbReference type="STRING" id="927664.SAMN05421780_10989"/>
<feature type="domain" description="Fibronectin type-III" evidence="2">
    <location>
        <begin position="140"/>
        <end position="241"/>
    </location>
</feature>
<sequence>MKKTILSLLSAATLFVCAPAQVWANNAFAPQEMYSINATSVIAGISASNIRATSAAVNIDFSAPSGNTSVVVRYGTGSLVAGSAPLTVLSSGAGIFSRRITLSNLTPNTVYYYKFEVTDANGLIVNSATKSFKTALAVPTISNLVVSSITDNSAIINASVNPQNSIATFYIDYGTSSLNLYNTVNLTTQIGNNTANFSKLLTGLKYNTTYYYQIRVEYSAERDCGIITATSPISSFTTLDLTPVPPVPPDPEFPGRFGTGKSENVSVFPNPVTDVLNVVVEDDIIFVEVVDRQGKTRVVSKTSQVNVSHLAAGTYLVRVTDKNGKISTQKFNKQ</sequence>
<accession>A0A1I1LQW4</accession>
<evidence type="ECO:0000256" key="1">
    <source>
        <dbReference type="SAM" id="SignalP"/>
    </source>
</evidence>